<keyword evidence="7" id="KW-1185">Reference proteome</keyword>
<dbReference type="Pfam" id="PF01551">
    <property type="entry name" value="Peptidase_M23"/>
    <property type="match status" value="1"/>
</dbReference>
<feature type="domain" description="M23ase beta-sheet core" evidence="5">
    <location>
        <begin position="80"/>
        <end position="173"/>
    </location>
</feature>
<evidence type="ECO:0000256" key="3">
    <source>
        <dbReference type="SAM" id="Phobius"/>
    </source>
</evidence>
<feature type="chain" id="PRO_5045494827" evidence="4">
    <location>
        <begin position="46"/>
        <end position="271"/>
    </location>
</feature>
<feature type="region of interest" description="Disordered" evidence="2">
    <location>
        <begin position="182"/>
        <end position="237"/>
    </location>
</feature>
<organism evidence="6 7">
    <name type="scientific">Kribbella deserti</name>
    <dbReference type="NCBI Taxonomy" id="1926257"/>
    <lineage>
        <taxon>Bacteria</taxon>
        <taxon>Bacillati</taxon>
        <taxon>Actinomycetota</taxon>
        <taxon>Actinomycetes</taxon>
        <taxon>Propionibacteriales</taxon>
        <taxon>Kribbellaceae</taxon>
        <taxon>Kribbella</taxon>
    </lineage>
</organism>
<dbReference type="SUPFAM" id="SSF51261">
    <property type="entry name" value="Duplicated hybrid motif"/>
    <property type="match status" value="1"/>
</dbReference>
<dbReference type="InterPro" id="IPR050570">
    <property type="entry name" value="Cell_wall_metabolism_enzyme"/>
</dbReference>
<dbReference type="EC" id="3.4.24.-" evidence="6"/>
<keyword evidence="3" id="KW-0812">Transmembrane</keyword>
<dbReference type="InterPro" id="IPR016047">
    <property type="entry name" value="M23ase_b-sheet_dom"/>
</dbReference>
<evidence type="ECO:0000256" key="2">
    <source>
        <dbReference type="SAM" id="MobiDB-lite"/>
    </source>
</evidence>
<feature type="signal peptide" evidence="4">
    <location>
        <begin position="1"/>
        <end position="45"/>
    </location>
</feature>
<dbReference type="EMBL" id="JBHLTC010000039">
    <property type="protein sequence ID" value="MFC0628380.1"/>
    <property type="molecule type" value="Genomic_DNA"/>
</dbReference>
<protein>
    <submittedName>
        <fullName evidence="6">M23 family metallopeptidase</fullName>
        <ecNumber evidence="6">3.4.24.-</ecNumber>
    </submittedName>
</protein>
<name>A0ABV6QUQ4_9ACTN</name>
<feature type="transmembrane region" description="Helical" evidence="3">
    <location>
        <begin position="248"/>
        <end position="268"/>
    </location>
</feature>
<sequence length="271" mass="27458">MSTLSRPSTWPRPRPPSRLLPHFVRCSLFLLAVFSAQATSPLALAASAEDVPRAVHGWPLTPRPEVVRGFEPPPAPWLAGHRGVDLAGAPGQPVLAPTAGRVTFAGAIAGRGVVVLTHGRSRTTYEPVVATVRVGQPVTPGQPIGRLSAAGSHCAPAVCLHWGLLKARQYADPLSLVRHPVRLLPLPPPSRPPTGADARLGSETPTGGGSRSGQGLSAGAAERGPGPAAVERGVSAGGGSERGFGHGAAGALAVGLAAAAVIGGGLAMRRH</sequence>
<keyword evidence="1 4" id="KW-0732">Signal</keyword>
<evidence type="ECO:0000313" key="7">
    <source>
        <dbReference type="Proteomes" id="UP001589890"/>
    </source>
</evidence>
<dbReference type="CDD" id="cd12797">
    <property type="entry name" value="M23_peptidase"/>
    <property type="match status" value="1"/>
</dbReference>
<reference evidence="6 7" key="1">
    <citation type="submission" date="2024-09" db="EMBL/GenBank/DDBJ databases">
        <authorList>
            <person name="Sun Q."/>
            <person name="Mori K."/>
        </authorList>
    </citation>
    <scope>NUCLEOTIDE SEQUENCE [LARGE SCALE GENOMIC DNA]</scope>
    <source>
        <strain evidence="6 7">CGMCC 1.15906</strain>
    </source>
</reference>
<evidence type="ECO:0000259" key="5">
    <source>
        <dbReference type="Pfam" id="PF01551"/>
    </source>
</evidence>
<keyword evidence="3" id="KW-1133">Transmembrane helix</keyword>
<dbReference type="PANTHER" id="PTHR21666:SF289">
    <property type="entry name" value="L-ALA--D-GLU ENDOPEPTIDASE"/>
    <property type="match status" value="1"/>
</dbReference>
<comment type="caution">
    <text evidence="6">The sequence shown here is derived from an EMBL/GenBank/DDBJ whole genome shotgun (WGS) entry which is preliminary data.</text>
</comment>
<evidence type="ECO:0000256" key="4">
    <source>
        <dbReference type="SAM" id="SignalP"/>
    </source>
</evidence>
<keyword evidence="3" id="KW-0472">Membrane</keyword>
<dbReference type="Gene3D" id="2.70.70.10">
    <property type="entry name" value="Glucose Permease (Domain IIA)"/>
    <property type="match status" value="1"/>
</dbReference>
<evidence type="ECO:0000313" key="6">
    <source>
        <dbReference type="EMBL" id="MFC0628380.1"/>
    </source>
</evidence>
<dbReference type="GO" id="GO:0016787">
    <property type="term" value="F:hydrolase activity"/>
    <property type="evidence" value="ECO:0007669"/>
    <property type="project" value="UniProtKB-KW"/>
</dbReference>
<dbReference type="PANTHER" id="PTHR21666">
    <property type="entry name" value="PEPTIDASE-RELATED"/>
    <property type="match status" value="1"/>
</dbReference>
<proteinExistence type="predicted"/>
<accession>A0ABV6QUQ4</accession>
<feature type="compositionally biased region" description="Low complexity" evidence="2">
    <location>
        <begin position="218"/>
        <end position="229"/>
    </location>
</feature>
<dbReference type="InterPro" id="IPR011055">
    <property type="entry name" value="Dup_hybrid_motif"/>
</dbReference>
<dbReference type="Proteomes" id="UP001589890">
    <property type="component" value="Unassembled WGS sequence"/>
</dbReference>
<evidence type="ECO:0000256" key="1">
    <source>
        <dbReference type="ARBA" id="ARBA00022729"/>
    </source>
</evidence>
<keyword evidence="6" id="KW-0378">Hydrolase</keyword>
<dbReference type="RefSeq" id="WP_380054552.1">
    <property type="nucleotide sequence ID" value="NZ_JBHLTC010000039.1"/>
</dbReference>
<gene>
    <name evidence="6" type="ORF">ACFFGN_30195</name>
</gene>